<gene>
    <name evidence="1" type="ORF">CLOLEP_02365</name>
</gene>
<evidence type="ECO:0000313" key="1">
    <source>
        <dbReference type="EMBL" id="EDO60768.1"/>
    </source>
</evidence>
<dbReference type="HOGENOM" id="CLU_2933156_0_0_9"/>
<evidence type="ECO:0000313" key="2">
    <source>
        <dbReference type="Proteomes" id="UP000003490"/>
    </source>
</evidence>
<sequence>MKHRVNKSGSRECEINFLRKEKKLLLFLENCDIIFRHLDAVRKLMGFNGDIEADSPLLYA</sequence>
<proteinExistence type="predicted"/>
<dbReference type="Proteomes" id="UP000003490">
    <property type="component" value="Unassembled WGS sequence"/>
</dbReference>
<accession>A7VUW8</accession>
<reference evidence="1 2" key="1">
    <citation type="submission" date="2007-08" db="EMBL/GenBank/DDBJ databases">
        <title>Draft genome sequence of Clostridium leptum (DSM 753).</title>
        <authorList>
            <person name="Sudarsanam P."/>
            <person name="Ley R."/>
            <person name="Guruge J."/>
            <person name="Turnbaugh P.J."/>
            <person name="Mahowald M."/>
            <person name="Liep D."/>
            <person name="Gordon J."/>
        </authorList>
    </citation>
    <scope>NUCLEOTIDE SEQUENCE [LARGE SCALE GENOMIC DNA]</scope>
    <source>
        <strain evidence="1 2">DSM 753</strain>
    </source>
</reference>
<dbReference type="AlphaFoldDB" id="A7VUW8"/>
<organism evidence="1 2">
    <name type="scientific">[Clostridium] leptum DSM 753</name>
    <dbReference type="NCBI Taxonomy" id="428125"/>
    <lineage>
        <taxon>Bacteria</taxon>
        <taxon>Bacillati</taxon>
        <taxon>Bacillota</taxon>
        <taxon>Clostridia</taxon>
        <taxon>Eubacteriales</taxon>
        <taxon>Oscillospiraceae</taxon>
        <taxon>Oscillospiraceae incertae sedis</taxon>
    </lineage>
</organism>
<comment type="caution">
    <text evidence="1">The sequence shown here is derived from an EMBL/GenBank/DDBJ whole genome shotgun (WGS) entry which is preliminary data.</text>
</comment>
<reference evidence="1 2" key="2">
    <citation type="submission" date="2007-08" db="EMBL/GenBank/DDBJ databases">
        <authorList>
            <person name="Fulton L."/>
            <person name="Clifton S."/>
            <person name="Fulton B."/>
            <person name="Xu J."/>
            <person name="Minx P."/>
            <person name="Pepin K.H."/>
            <person name="Johnson M."/>
            <person name="Thiruvilangam P."/>
            <person name="Bhonagiri V."/>
            <person name="Nash W.E."/>
            <person name="Wang C."/>
            <person name="Mardis E.R."/>
            <person name="Wilson R.K."/>
        </authorList>
    </citation>
    <scope>NUCLEOTIDE SEQUENCE [LARGE SCALE GENOMIC DNA]</scope>
    <source>
        <strain evidence="1 2">DSM 753</strain>
    </source>
</reference>
<dbReference type="EMBL" id="ABCB02000019">
    <property type="protein sequence ID" value="EDO60768.1"/>
    <property type="molecule type" value="Genomic_DNA"/>
</dbReference>
<name>A7VUW8_9FIRM</name>
<protein>
    <submittedName>
        <fullName evidence="1">Uncharacterized protein</fullName>
    </submittedName>
</protein>